<dbReference type="InterPro" id="IPR003760">
    <property type="entry name" value="PnrA-like"/>
</dbReference>
<dbReference type="PANTHER" id="PTHR34296:SF2">
    <property type="entry name" value="ABC TRANSPORTER GUANOSINE-BINDING PROTEIN NUPN"/>
    <property type="match status" value="1"/>
</dbReference>
<evidence type="ECO:0000256" key="2">
    <source>
        <dbReference type="ARBA" id="ARBA00008610"/>
    </source>
</evidence>
<comment type="similarity">
    <text evidence="2">Belongs to the BMP lipoprotein family.</text>
</comment>
<dbReference type="PROSITE" id="PS51257">
    <property type="entry name" value="PROKAR_LIPOPROTEIN"/>
    <property type="match status" value="1"/>
</dbReference>
<dbReference type="InterPro" id="IPR028082">
    <property type="entry name" value="Peripla_BP_I"/>
</dbReference>
<dbReference type="EMBL" id="AP012057">
    <property type="protein sequence ID" value="BAN01436.1"/>
    <property type="molecule type" value="Genomic_DNA"/>
</dbReference>
<dbReference type="KEGG" id="aym:YM304_11220"/>
<gene>
    <name evidence="9" type="ORF">YM304_11220</name>
</gene>
<dbReference type="Proteomes" id="UP000011863">
    <property type="component" value="Chromosome"/>
</dbReference>
<protein>
    <submittedName>
        <fullName evidence="9">Putative nucleoside ABC transporter nucleoside-binding protein</fullName>
    </submittedName>
</protein>
<accession>A0A6C7EBP0</accession>
<dbReference type="AlphaFoldDB" id="A0A6C7EBP0"/>
<dbReference type="GO" id="GO:0005886">
    <property type="term" value="C:plasma membrane"/>
    <property type="evidence" value="ECO:0007669"/>
    <property type="project" value="UniProtKB-SubCell"/>
</dbReference>
<feature type="domain" description="ABC transporter substrate-binding protein PnrA-like" evidence="8">
    <location>
        <begin position="71"/>
        <end position="379"/>
    </location>
</feature>
<evidence type="ECO:0000256" key="6">
    <source>
        <dbReference type="ARBA" id="ARBA00023288"/>
    </source>
</evidence>
<dbReference type="InterPro" id="IPR050957">
    <property type="entry name" value="BMP_lipoprotein"/>
</dbReference>
<keyword evidence="10" id="KW-1185">Reference proteome</keyword>
<comment type="subcellular location">
    <subcellularLocation>
        <location evidence="1">Cell membrane</location>
        <topology evidence="1">Lipid-anchor</topology>
    </subcellularLocation>
</comment>
<evidence type="ECO:0000256" key="3">
    <source>
        <dbReference type="ARBA" id="ARBA00022475"/>
    </source>
</evidence>
<organism evidence="9 10">
    <name type="scientific">Ilumatobacter coccineus (strain NBRC 103263 / KCTC 29153 / YM16-304)</name>
    <dbReference type="NCBI Taxonomy" id="1313172"/>
    <lineage>
        <taxon>Bacteria</taxon>
        <taxon>Bacillati</taxon>
        <taxon>Actinomycetota</taxon>
        <taxon>Acidimicrobiia</taxon>
        <taxon>Acidimicrobiales</taxon>
        <taxon>Ilumatobacteraceae</taxon>
        <taxon>Ilumatobacter</taxon>
    </lineage>
</organism>
<evidence type="ECO:0000256" key="5">
    <source>
        <dbReference type="ARBA" id="ARBA00023136"/>
    </source>
</evidence>
<evidence type="ECO:0000313" key="10">
    <source>
        <dbReference type="Proteomes" id="UP000011863"/>
    </source>
</evidence>
<keyword evidence="6" id="KW-0449">Lipoprotein</keyword>
<keyword evidence="3" id="KW-1003">Cell membrane</keyword>
<keyword evidence="5" id="KW-0472">Membrane</keyword>
<evidence type="ECO:0000256" key="7">
    <source>
        <dbReference type="SAM" id="MobiDB-lite"/>
    </source>
</evidence>
<dbReference type="Gene3D" id="3.40.50.2300">
    <property type="match status" value="2"/>
</dbReference>
<dbReference type="PANTHER" id="PTHR34296">
    <property type="entry name" value="TRANSCRIPTIONAL ACTIVATOR PROTEIN MED"/>
    <property type="match status" value="1"/>
</dbReference>
<dbReference type="CDD" id="cd06354">
    <property type="entry name" value="PBP1_PrnA-like"/>
    <property type="match status" value="1"/>
</dbReference>
<feature type="compositionally biased region" description="Acidic residues" evidence="7">
    <location>
        <begin position="23"/>
        <end position="56"/>
    </location>
</feature>
<dbReference type="RefSeq" id="WP_015440683.1">
    <property type="nucleotide sequence ID" value="NC_020520.1"/>
</dbReference>
<evidence type="ECO:0000256" key="1">
    <source>
        <dbReference type="ARBA" id="ARBA00004193"/>
    </source>
</evidence>
<evidence type="ECO:0000313" key="9">
    <source>
        <dbReference type="EMBL" id="BAN01436.1"/>
    </source>
</evidence>
<reference evidence="9 10" key="1">
    <citation type="journal article" date="2013" name="Int. J. Syst. Evol. Microbiol.">
        <title>Ilumatobacter nonamiense sp. nov. and Ilumatobacter coccineum sp. nov., isolated from seashore sand.</title>
        <authorList>
            <person name="Matsumoto A."/>
            <person name="Kasai H."/>
            <person name="Matsuo Y."/>
            <person name="Shizuri Y."/>
            <person name="Ichikawa N."/>
            <person name="Fujita N."/>
            <person name="Omura S."/>
            <person name="Takahashi Y."/>
        </authorList>
    </citation>
    <scope>NUCLEOTIDE SEQUENCE [LARGE SCALE GENOMIC DNA]</scope>
    <source>
        <strain evidence="10">NBRC 103263 / KCTC 29153 / YM16-304</strain>
    </source>
</reference>
<proteinExistence type="inferred from homology"/>
<evidence type="ECO:0000256" key="4">
    <source>
        <dbReference type="ARBA" id="ARBA00022729"/>
    </source>
</evidence>
<feature type="region of interest" description="Disordered" evidence="7">
    <location>
        <begin position="21"/>
        <end position="63"/>
    </location>
</feature>
<dbReference type="OrthoDB" id="9784230at2"/>
<evidence type="ECO:0000259" key="8">
    <source>
        <dbReference type="Pfam" id="PF02608"/>
    </source>
</evidence>
<name>A0A6C7EBP0_ILUCY</name>
<keyword evidence="4" id="KW-0732">Signal</keyword>
<dbReference type="SUPFAM" id="SSF53822">
    <property type="entry name" value="Periplasmic binding protein-like I"/>
    <property type="match status" value="1"/>
</dbReference>
<dbReference type="Pfam" id="PF02608">
    <property type="entry name" value="Bmp"/>
    <property type="match status" value="1"/>
</dbReference>
<sequence length="383" mass="39547">MNKSKNLLAFGVVAALGFAACGSDDEPADEPAETEDEAPAEEAPAEEEAMEEEPSEEVASGDFGVGLTYDIGGRGDQSFNDSAAEGIERAAAEIGITASELVPNADGSDRPELLQLQADSNDLVIGVGFLFADDTVAAAADNPDVNFAVIDDAMLDFDNGGVPRCDNCAGLTFAEEQGSFLVGAAAALKSESGNIGFIGGVAGFGLIEKFEAGFEAGAKAVNPDIVIQSQYITEAPDFDGFFAPDRAKEIALSFYDGGADIIYHAAGGSGAGLFEAAKEASEASGSKVWGIGVDSDQYNTVDAAVQEYVLTSMIKRVDTAVFEIVNTQAKGEFAAGNVVYDLSLDGVGYSTTGGFIDDIVDQLEDFKAQIVAGDIVVPTTPEA</sequence>